<feature type="transmembrane region" description="Helical" evidence="2">
    <location>
        <begin position="20"/>
        <end position="41"/>
    </location>
</feature>
<evidence type="ECO:0000256" key="1">
    <source>
        <dbReference type="SAM" id="MobiDB-lite"/>
    </source>
</evidence>
<keyword evidence="2" id="KW-1133">Transmembrane helix</keyword>
<reference evidence="3 4" key="1">
    <citation type="submission" date="2020-08" db="EMBL/GenBank/DDBJ databases">
        <title>Sequencing the genomes of 1000 actinobacteria strains.</title>
        <authorList>
            <person name="Klenk H.-P."/>
        </authorList>
    </citation>
    <scope>NUCLEOTIDE SEQUENCE [LARGE SCALE GENOMIC DNA]</scope>
    <source>
        <strain evidence="3 4">DSM 19079</strain>
    </source>
</reference>
<name>A0A4Y8X2A8_9MICC</name>
<gene>
    <name evidence="3" type="ORF">BJ976_000745</name>
</gene>
<evidence type="ECO:0000256" key="2">
    <source>
        <dbReference type="SAM" id="Phobius"/>
    </source>
</evidence>
<dbReference type="OrthoDB" id="3210682at2"/>
<evidence type="ECO:0000313" key="4">
    <source>
        <dbReference type="Proteomes" id="UP000560081"/>
    </source>
</evidence>
<keyword evidence="2" id="KW-0812">Transmembrane</keyword>
<organism evidence="3 4">
    <name type="scientific">Micrococcus flavus</name>
    <dbReference type="NCBI Taxonomy" id="384602"/>
    <lineage>
        <taxon>Bacteria</taxon>
        <taxon>Bacillati</taxon>
        <taxon>Actinomycetota</taxon>
        <taxon>Actinomycetes</taxon>
        <taxon>Micrococcales</taxon>
        <taxon>Micrococcaceae</taxon>
        <taxon>Micrococcus</taxon>
    </lineage>
</organism>
<proteinExistence type="predicted"/>
<dbReference type="EMBL" id="JACHMC010000001">
    <property type="protein sequence ID" value="MBB4882394.1"/>
    <property type="molecule type" value="Genomic_DNA"/>
</dbReference>
<dbReference type="Proteomes" id="UP000560081">
    <property type="component" value="Unassembled WGS sequence"/>
</dbReference>
<dbReference type="RefSeq" id="WP_135029542.1">
    <property type="nucleotide sequence ID" value="NZ_BMLA01000005.1"/>
</dbReference>
<dbReference type="InterPro" id="IPR036779">
    <property type="entry name" value="LysM_dom_sf"/>
</dbReference>
<evidence type="ECO:0000313" key="3">
    <source>
        <dbReference type="EMBL" id="MBB4882394.1"/>
    </source>
</evidence>
<dbReference type="InterPro" id="IPR018392">
    <property type="entry name" value="LysM"/>
</dbReference>
<keyword evidence="4" id="KW-1185">Reference proteome</keyword>
<protein>
    <submittedName>
        <fullName evidence="3">Nucleoid-associated protein YgaU</fullName>
    </submittedName>
</protein>
<dbReference type="Gene3D" id="3.10.350.10">
    <property type="entry name" value="LysM domain"/>
    <property type="match status" value="1"/>
</dbReference>
<keyword evidence="2" id="KW-0472">Membrane</keyword>
<dbReference type="CDD" id="cd00118">
    <property type="entry name" value="LysM"/>
    <property type="match status" value="1"/>
</dbReference>
<feature type="region of interest" description="Disordered" evidence="1">
    <location>
        <begin position="128"/>
        <end position="186"/>
    </location>
</feature>
<dbReference type="AlphaFoldDB" id="A0A4Y8X2A8"/>
<sequence>MSAVTSHPQPRWDRATPPDLVAAALLAVAGPALLTASASLWRSAPATTEDAVLRLLALLAGIAGLALLAWWAVGLLGLALQAAGRRTGRAGWERVGLRLTPGMLQRVGAAVLGAQLIAAPAALADTGPVRTGPVDASWSSTAPADTADRAEADRPPSAAWTPRSPQTPPPGAAPAGRPTAEHPTVTVRSGDCLWDIAARELGPDATPREVDRRWRDWYRENEDTIGPDPHTLLPGTVLTAPVFSPHAAPVTEAAAP</sequence>
<comment type="caution">
    <text evidence="3">The sequence shown here is derived from an EMBL/GenBank/DDBJ whole genome shotgun (WGS) entry which is preliminary data.</text>
</comment>
<feature type="transmembrane region" description="Helical" evidence="2">
    <location>
        <begin position="53"/>
        <end position="80"/>
    </location>
</feature>
<accession>A0A4Y8X2A8</accession>